<evidence type="ECO:0000256" key="2">
    <source>
        <dbReference type="SAM" id="MobiDB-lite"/>
    </source>
</evidence>
<dbReference type="RefSeq" id="WP_160062984.1">
    <property type="nucleotide sequence ID" value="NZ_WUYX01000015.1"/>
</dbReference>
<gene>
    <name evidence="3" type="ORF">GS429_04125</name>
</gene>
<sequence length="103" mass="11870">MTPRMPPRTNDRGRGREREHRALRAQLEDARIRLERAESQLGDLTERLERTEYRLLLLDTTLQAVARRTSVSIGCACDHCDRSYLLITDGMLVCPNCNSRQSI</sequence>
<feature type="region of interest" description="Disordered" evidence="2">
    <location>
        <begin position="1"/>
        <end position="20"/>
    </location>
</feature>
<keyword evidence="1" id="KW-0175">Coiled coil</keyword>
<dbReference type="Proteomes" id="UP000434101">
    <property type="component" value="Unassembled WGS sequence"/>
</dbReference>
<evidence type="ECO:0000313" key="4">
    <source>
        <dbReference type="Proteomes" id="UP000434101"/>
    </source>
</evidence>
<accession>A0A6B0VKE9</accession>
<feature type="compositionally biased region" description="Basic and acidic residues" evidence="2">
    <location>
        <begin position="9"/>
        <end position="20"/>
    </location>
</feature>
<dbReference type="AlphaFoldDB" id="A0A6B0VKE9"/>
<protein>
    <submittedName>
        <fullName evidence="3">Uncharacterized protein</fullName>
    </submittedName>
</protein>
<name>A0A6B0VKE9_9EURY</name>
<reference evidence="3 4" key="1">
    <citation type="submission" date="2020-01" db="EMBL/GenBank/DDBJ databases">
        <title>Natronorubrum sp. JWXQ-INN 674 isolated from Inner Mongolia Autonomous Region of China.</title>
        <authorList>
            <person name="Xue Q."/>
        </authorList>
    </citation>
    <scope>NUCLEOTIDE SEQUENCE [LARGE SCALE GENOMIC DNA]</scope>
    <source>
        <strain evidence="3 4">JWXQ-INN-674</strain>
    </source>
</reference>
<comment type="caution">
    <text evidence="3">The sequence shown here is derived from an EMBL/GenBank/DDBJ whole genome shotgun (WGS) entry which is preliminary data.</text>
</comment>
<keyword evidence="4" id="KW-1185">Reference proteome</keyword>
<evidence type="ECO:0000256" key="1">
    <source>
        <dbReference type="SAM" id="Coils"/>
    </source>
</evidence>
<evidence type="ECO:0000313" key="3">
    <source>
        <dbReference type="EMBL" id="MXV61262.1"/>
    </source>
</evidence>
<dbReference type="EMBL" id="WUYX01000015">
    <property type="protein sequence ID" value="MXV61262.1"/>
    <property type="molecule type" value="Genomic_DNA"/>
</dbReference>
<organism evidence="3 4">
    <name type="scientific">Natronorubrum halalkaliphilum</name>
    <dbReference type="NCBI Taxonomy" id="2691917"/>
    <lineage>
        <taxon>Archaea</taxon>
        <taxon>Methanobacteriati</taxon>
        <taxon>Methanobacteriota</taxon>
        <taxon>Stenosarchaea group</taxon>
        <taxon>Halobacteria</taxon>
        <taxon>Halobacteriales</taxon>
        <taxon>Natrialbaceae</taxon>
        <taxon>Natronorubrum</taxon>
    </lineage>
</organism>
<proteinExistence type="predicted"/>
<feature type="coiled-coil region" evidence="1">
    <location>
        <begin position="20"/>
        <end position="54"/>
    </location>
</feature>
<dbReference type="OrthoDB" id="205571at2157"/>